<dbReference type="HOGENOM" id="CLU_049031_0_0_10"/>
<dbReference type="NCBIfam" id="TIGR00778">
    <property type="entry name" value="ahpD_dom"/>
    <property type="match status" value="1"/>
</dbReference>
<dbReference type="Gene3D" id="1.20.1290.10">
    <property type="entry name" value="AhpD-like"/>
    <property type="match status" value="1"/>
</dbReference>
<dbReference type="KEGG" id="cpb:Cphamn1_0293"/>
<accession>B3EL35</accession>
<dbReference type="Pfam" id="PF02627">
    <property type="entry name" value="CMD"/>
    <property type="match status" value="1"/>
</dbReference>
<sequence>MTIRYFKAAGGGQKNDLAERTLMHINSEFGARVEPFTLHLPQPELLAGVWMICRESLLVGSVRRDLKEAVATTVSVINRCPYCVDAHGIMILGASGKSYAEAITAGTYDAIDDKDVRKAVEWAAATLLPGSSILADPPFSPDEAPEYIGTAVCFHYINRMVTILLGPTPLPFGKGALKRVSMRLASWFFGRSIRVYKEPCASLELLPRATLPGDLGWASASACIAHAYAAFSGTVERAGEKVLTEQVRESISKVVKAWNGKDPGMGRAWIEESLGACTGGQRAAGELALLAALAPYLVTPAEVSSFSAYYPGDRELLAVLAWGSFTAARRAGGWMS</sequence>
<keyword evidence="2" id="KW-0575">Peroxidase</keyword>
<dbReference type="GO" id="GO:0051920">
    <property type="term" value="F:peroxiredoxin activity"/>
    <property type="evidence" value="ECO:0007669"/>
    <property type="project" value="InterPro"/>
</dbReference>
<gene>
    <name evidence="2" type="ordered locus">Cphamn1_0293</name>
</gene>
<evidence type="ECO:0000259" key="1">
    <source>
        <dbReference type="Pfam" id="PF02627"/>
    </source>
</evidence>
<dbReference type="EMBL" id="CP001101">
    <property type="protein sequence ID" value="ACE03262.1"/>
    <property type="molecule type" value="Genomic_DNA"/>
</dbReference>
<name>B3EL35_CHLPB</name>
<dbReference type="InterPro" id="IPR029032">
    <property type="entry name" value="AhpD-like"/>
</dbReference>
<dbReference type="eggNOG" id="COG2128">
    <property type="taxonomic scope" value="Bacteria"/>
</dbReference>
<keyword evidence="2" id="KW-0560">Oxidoreductase</keyword>
<dbReference type="InterPro" id="IPR004675">
    <property type="entry name" value="AhpD_core"/>
</dbReference>
<dbReference type="OrthoDB" id="9808310at2"/>
<reference evidence="2" key="1">
    <citation type="submission" date="2008-06" db="EMBL/GenBank/DDBJ databases">
        <title>Complete sequence of Chlorobium phaeobacteroides BS1.</title>
        <authorList>
            <consortium name="US DOE Joint Genome Institute"/>
            <person name="Lucas S."/>
            <person name="Copeland A."/>
            <person name="Lapidus A."/>
            <person name="Glavina del Rio T."/>
            <person name="Dalin E."/>
            <person name="Tice H."/>
            <person name="Bruce D."/>
            <person name="Goodwin L."/>
            <person name="Pitluck S."/>
            <person name="Schmutz J."/>
            <person name="Larimer F."/>
            <person name="Land M."/>
            <person name="Hauser L."/>
            <person name="Kyrpides N."/>
            <person name="Ovchinnikova G."/>
            <person name="Li T."/>
            <person name="Liu Z."/>
            <person name="Zhao F."/>
            <person name="Overmann J."/>
            <person name="Bryant D.A."/>
            <person name="Richardson P."/>
        </authorList>
    </citation>
    <scope>NUCLEOTIDE SEQUENCE [LARGE SCALE GENOMIC DNA]</scope>
    <source>
        <strain evidence="2">BS1</strain>
    </source>
</reference>
<protein>
    <submittedName>
        <fullName evidence="2">Alkylhydroperoxidase like protein, AhpD family</fullName>
    </submittedName>
</protein>
<dbReference type="AlphaFoldDB" id="B3EL35"/>
<dbReference type="SUPFAM" id="SSF69118">
    <property type="entry name" value="AhpD-like"/>
    <property type="match status" value="1"/>
</dbReference>
<dbReference type="STRING" id="331678.Cphamn1_0293"/>
<dbReference type="PeroxiBase" id="4012">
    <property type="entry name" value="CphCMD_BS1"/>
</dbReference>
<evidence type="ECO:0000313" key="2">
    <source>
        <dbReference type="EMBL" id="ACE03262.1"/>
    </source>
</evidence>
<organism evidence="2">
    <name type="scientific">Chlorobium phaeobacteroides (strain BS1)</name>
    <dbReference type="NCBI Taxonomy" id="331678"/>
    <lineage>
        <taxon>Bacteria</taxon>
        <taxon>Pseudomonadati</taxon>
        <taxon>Chlorobiota</taxon>
        <taxon>Chlorobiia</taxon>
        <taxon>Chlorobiales</taxon>
        <taxon>Chlorobiaceae</taxon>
        <taxon>Chlorobium/Pelodictyon group</taxon>
        <taxon>Chlorobium</taxon>
    </lineage>
</organism>
<feature type="domain" description="Carboxymuconolactone decarboxylase-like" evidence="1">
    <location>
        <begin position="50"/>
        <end position="106"/>
    </location>
</feature>
<proteinExistence type="predicted"/>
<dbReference type="InterPro" id="IPR003779">
    <property type="entry name" value="CMD-like"/>
</dbReference>